<name>A0ABN8QXD4_9CNID</name>
<dbReference type="InterPro" id="IPR002130">
    <property type="entry name" value="Cyclophilin-type_PPIase_dom"/>
</dbReference>
<dbReference type="Gene3D" id="2.40.100.10">
    <property type="entry name" value="Cyclophilin-like"/>
    <property type="match status" value="1"/>
</dbReference>
<dbReference type="SUPFAM" id="SSF50891">
    <property type="entry name" value="Cyclophilin-like"/>
    <property type="match status" value="1"/>
</dbReference>
<evidence type="ECO:0000313" key="6">
    <source>
        <dbReference type="Proteomes" id="UP001159427"/>
    </source>
</evidence>
<evidence type="ECO:0000256" key="2">
    <source>
        <dbReference type="ARBA" id="ARBA00023235"/>
    </source>
</evidence>
<organism evidence="5 6">
    <name type="scientific">Porites evermanni</name>
    <dbReference type="NCBI Taxonomy" id="104178"/>
    <lineage>
        <taxon>Eukaryota</taxon>
        <taxon>Metazoa</taxon>
        <taxon>Cnidaria</taxon>
        <taxon>Anthozoa</taxon>
        <taxon>Hexacorallia</taxon>
        <taxon>Scleractinia</taxon>
        <taxon>Fungiina</taxon>
        <taxon>Poritidae</taxon>
        <taxon>Porites</taxon>
    </lineage>
</organism>
<protein>
    <recommendedName>
        <fullName evidence="3">Peptidyl-prolyl cis-trans isomerase</fullName>
        <shortName evidence="3">PPIase</shortName>
        <ecNumber evidence="3">5.2.1.8</ecNumber>
    </recommendedName>
</protein>
<comment type="catalytic activity">
    <reaction evidence="3">
        <text>[protein]-peptidylproline (omega=180) = [protein]-peptidylproline (omega=0)</text>
        <dbReference type="Rhea" id="RHEA:16237"/>
        <dbReference type="Rhea" id="RHEA-COMP:10747"/>
        <dbReference type="Rhea" id="RHEA-COMP:10748"/>
        <dbReference type="ChEBI" id="CHEBI:83833"/>
        <dbReference type="ChEBI" id="CHEBI:83834"/>
        <dbReference type="EC" id="5.2.1.8"/>
    </reaction>
</comment>
<sequence>MAVPKAKGYRPRCFFDVQINGSPASRIIFELFADICPKTSDNFRALCTGEKGLSRTSGKALHYKGSGFHRVIKDFMIQGGDFTKDEGFHLKHETAMLLSMANRGPNTNGSQFFM</sequence>
<evidence type="ECO:0000259" key="4">
    <source>
        <dbReference type="PROSITE" id="PS50072"/>
    </source>
</evidence>
<dbReference type="Proteomes" id="UP001159427">
    <property type="component" value="Unassembled WGS sequence"/>
</dbReference>
<dbReference type="EMBL" id="CALNXI010001463">
    <property type="protein sequence ID" value="CAH3169779.1"/>
    <property type="molecule type" value="Genomic_DNA"/>
</dbReference>
<keyword evidence="6" id="KW-1185">Reference proteome</keyword>
<comment type="function">
    <text evidence="3">PPIases accelerate the folding of proteins. It catalyzes the cis-trans isomerization of proline imidic peptide bonds in oligopeptides.</text>
</comment>
<gene>
    <name evidence="5" type="ORF">PEVE_00007000</name>
</gene>
<evidence type="ECO:0000256" key="1">
    <source>
        <dbReference type="ARBA" id="ARBA00023110"/>
    </source>
</evidence>
<comment type="caution">
    <text evidence="5">The sequence shown here is derived from an EMBL/GenBank/DDBJ whole genome shotgun (WGS) entry which is preliminary data.</text>
</comment>
<dbReference type="PANTHER" id="PTHR11071:SF565">
    <property type="entry name" value="MOCA-CYP, ISOFORM A"/>
    <property type="match status" value="1"/>
</dbReference>
<dbReference type="PANTHER" id="PTHR11071">
    <property type="entry name" value="PEPTIDYL-PROLYL CIS-TRANS ISOMERASE"/>
    <property type="match status" value="1"/>
</dbReference>
<accession>A0ABN8QXD4</accession>
<evidence type="ECO:0000313" key="5">
    <source>
        <dbReference type="EMBL" id="CAH3169779.1"/>
    </source>
</evidence>
<dbReference type="PROSITE" id="PS00170">
    <property type="entry name" value="CSA_PPIASE_1"/>
    <property type="match status" value="1"/>
</dbReference>
<dbReference type="InterPro" id="IPR020892">
    <property type="entry name" value="Cyclophilin-type_PPIase_CS"/>
</dbReference>
<dbReference type="Pfam" id="PF00160">
    <property type="entry name" value="Pro_isomerase"/>
    <property type="match status" value="1"/>
</dbReference>
<keyword evidence="2 3" id="KW-0413">Isomerase</keyword>
<feature type="domain" description="PPIase cyclophilin-type" evidence="4">
    <location>
        <begin position="14"/>
        <end position="114"/>
    </location>
</feature>
<dbReference type="PRINTS" id="PR00153">
    <property type="entry name" value="CSAPPISMRASE"/>
</dbReference>
<proteinExistence type="inferred from homology"/>
<evidence type="ECO:0000256" key="3">
    <source>
        <dbReference type="RuleBase" id="RU363019"/>
    </source>
</evidence>
<dbReference type="PROSITE" id="PS50072">
    <property type="entry name" value="CSA_PPIASE_2"/>
    <property type="match status" value="1"/>
</dbReference>
<comment type="similarity">
    <text evidence="3">Belongs to the cyclophilin-type PPIase family.</text>
</comment>
<reference evidence="5 6" key="1">
    <citation type="submission" date="2022-05" db="EMBL/GenBank/DDBJ databases">
        <authorList>
            <consortium name="Genoscope - CEA"/>
            <person name="William W."/>
        </authorList>
    </citation>
    <scope>NUCLEOTIDE SEQUENCE [LARGE SCALE GENOMIC DNA]</scope>
</reference>
<keyword evidence="1 3" id="KW-0697">Rotamase</keyword>
<dbReference type="InterPro" id="IPR029000">
    <property type="entry name" value="Cyclophilin-like_dom_sf"/>
</dbReference>
<dbReference type="EC" id="5.2.1.8" evidence="3"/>